<name>H8GQ05_METAL</name>
<dbReference type="AlphaFoldDB" id="H8GQ05"/>
<keyword evidence="4" id="KW-1185">Reference proteome</keyword>
<dbReference type="STRING" id="686340.Metal_3276"/>
<dbReference type="InterPro" id="IPR032033">
    <property type="entry name" value="Cytochrome_P460"/>
</dbReference>
<evidence type="ECO:0000313" key="4">
    <source>
        <dbReference type="Proteomes" id="UP000005090"/>
    </source>
</evidence>
<dbReference type="InterPro" id="IPR038142">
    <property type="entry name" value="Cytochrome_P460_sp"/>
</dbReference>
<dbReference type="eggNOG" id="ENOG5030GRY">
    <property type="taxonomic scope" value="Bacteria"/>
</dbReference>
<organism evidence="3 4">
    <name type="scientific">Methylomicrobium album BG8</name>
    <dbReference type="NCBI Taxonomy" id="686340"/>
    <lineage>
        <taxon>Bacteria</taxon>
        <taxon>Pseudomonadati</taxon>
        <taxon>Pseudomonadota</taxon>
        <taxon>Gammaproteobacteria</taxon>
        <taxon>Methylococcales</taxon>
        <taxon>Methylococcaceae</taxon>
        <taxon>Methylomicrobium</taxon>
    </lineage>
</organism>
<dbReference type="EMBL" id="CM001475">
    <property type="protein sequence ID" value="EIC30945.1"/>
    <property type="molecule type" value="Genomic_DNA"/>
</dbReference>
<dbReference type="Proteomes" id="UP000005090">
    <property type="component" value="Chromosome"/>
</dbReference>
<protein>
    <recommendedName>
        <fullName evidence="2">Cytochrome P460 domain-containing protein</fullName>
    </recommendedName>
</protein>
<dbReference type="Pfam" id="PF16694">
    <property type="entry name" value="Cytochrome_P460"/>
    <property type="match status" value="1"/>
</dbReference>
<proteinExistence type="predicted"/>
<feature type="signal peptide" evidence="1">
    <location>
        <begin position="1"/>
        <end position="20"/>
    </location>
</feature>
<dbReference type="CDD" id="cd20753">
    <property type="entry name" value="cyt_P460_Mc-like"/>
    <property type="match status" value="1"/>
</dbReference>
<evidence type="ECO:0000256" key="1">
    <source>
        <dbReference type="SAM" id="SignalP"/>
    </source>
</evidence>
<evidence type="ECO:0000259" key="2">
    <source>
        <dbReference type="Pfam" id="PF16694"/>
    </source>
</evidence>
<sequence>MKLTIALTFGACFAAGAAWAAEKPAPAPNGIELPAYYKNWRVIGVSHRQDKESLRVIVGNDTAVDAARTGNTHPWPDGSILGKLAWKDQTHPNWPAATVPGEFVHAEFMIKDSAKYAKTGGWGFARWLGMEQKPYGQDASFVQECLACHDQVKDNDSVFTHPAPLP</sequence>
<feature type="chain" id="PRO_5003612115" description="Cytochrome P460 domain-containing protein" evidence="1">
    <location>
        <begin position="21"/>
        <end position="166"/>
    </location>
</feature>
<dbReference type="HOGENOM" id="CLU_106310_2_0_6"/>
<dbReference type="Gene3D" id="3.50.70.20">
    <property type="entry name" value="Cytochrome P460"/>
    <property type="match status" value="1"/>
</dbReference>
<evidence type="ECO:0000313" key="3">
    <source>
        <dbReference type="EMBL" id="EIC30945.1"/>
    </source>
</evidence>
<reference evidence="3 4" key="1">
    <citation type="journal article" date="2013" name="Genome Announc.">
        <title>Genome Sequence of the Obligate Gammaproteobacterial Methanotroph Methylomicrobium album Strain BG8.</title>
        <authorList>
            <person name="Kits K.D."/>
            <person name="Kalyuzhnaya M.G."/>
            <person name="Klotz M.G."/>
            <person name="Jetten M.S."/>
            <person name="Op den Camp H.J."/>
            <person name="Vuilleumier S."/>
            <person name="Bringel F."/>
            <person name="Dispirito A.A."/>
            <person name="Murrell J.C."/>
            <person name="Bruce D."/>
            <person name="Cheng J.F."/>
            <person name="Copeland A."/>
            <person name="Goodwin L."/>
            <person name="Hauser L."/>
            <person name="Lajus A."/>
            <person name="Land M.L."/>
            <person name="Lapidus A."/>
            <person name="Lucas S."/>
            <person name="Medigue C."/>
            <person name="Pitluck S."/>
            <person name="Woyke T."/>
            <person name="Zeytun A."/>
            <person name="Stein L.Y."/>
        </authorList>
    </citation>
    <scope>NUCLEOTIDE SEQUENCE [LARGE SCALE GENOMIC DNA]</scope>
    <source>
        <strain evidence="3 4">BG8</strain>
    </source>
</reference>
<gene>
    <name evidence="3" type="ORF">Metal_3276</name>
</gene>
<feature type="domain" description="Cytochrome P460" evidence="2">
    <location>
        <begin position="34"/>
        <end position="160"/>
    </location>
</feature>
<keyword evidence="1" id="KW-0732">Signal</keyword>
<accession>H8GQ05</accession>
<dbReference type="RefSeq" id="WP_005373899.1">
    <property type="nucleotide sequence ID" value="NZ_CM001475.1"/>
</dbReference>